<reference evidence="15 16" key="1">
    <citation type="submission" date="2018-10" db="EMBL/GenBank/DDBJ databases">
        <authorList>
            <person name="Ekblom R."/>
            <person name="Jareborg N."/>
        </authorList>
    </citation>
    <scope>NUCLEOTIDE SEQUENCE [LARGE SCALE GENOMIC DNA]</scope>
    <source>
        <tissue evidence="15">Muscle</tissue>
    </source>
</reference>
<keyword evidence="6" id="KW-0597">Phosphoprotein</keyword>
<accession>A0A9X9MBJ1</accession>
<gene>
    <name evidence="15" type="ORF">BN2614_LOCUS1</name>
</gene>
<evidence type="ECO:0000256" key="13">
    <source>
        <dbReference type="RuleBase" id="RU000722"/>
    </source>
</evidence>
<dbReference type="InterPro" id="IPR003231">
    <property type="entry name" value="ACP"/>
</dbReference>
<keyword evidence="5 13" id="KW-0444">Lipid biosynthesis</keyword>
<keyword evidence="3" id="KW-0813">Transport</keyword>
<keyword evidence="4 13" id="KW-0596">Phosphopantetheine</keyword>
<evidence type="ECO:0000256" key="11">
    <source>
        <dbReference type="ARBA" id="ARBA00023128"/>
    </source>
</evidence>
<dbReference type="EMBL" id="CYRY02045921">
    <property type="protein sequence ID" value="VCX41446.1"/>
    <property type="molecule type" value="Genomic_DNA"/>
</dbReference>
<comment type="function">
    <text evidence="13">Carrier of the growing fatty acid chain in fatty acid biosynthesis.</text>
</comment>
<dbReference type="PROSITE" id="PS50075">
    <property type="entry name" value="CARRIER"/>
    <property type="match status" value="1"/>
</dbReference>
<evidence type="ECO:0000256" key="7">
    <source>
        <dbReference type="ARBA" id="ARBA00022832"/>
    </source>
</evidence>
<evidence type="ECO:0000313" key="16">
    <source>
        <dbReference type="Proteomes" id="UP000269945"/>
    </source>
</evidence>
<dbReference type="GO" id="GO:0005739">
    <property type="term" value="C:mitochondrion"/>
    <property type="evidence" value="ECO:0007669"/>
    <property type="project" value="UniProtKB-SubCell"/>
</dbReference>
<dbReference type="Pfam" id="PF00550">
    <property type="entry name" value="PP-binding"/>
    <property type="match status" value="1"/>
</dbReference>
<evidence type="ECO:0000256" key="4">
    <source>
        <dbReference type="ARBA" id="ARBA00022450"/>
    </source>
</evidence>
<feature type="domain" description="Carrier" evidence="14">
    <location>
        <begin position="31"/>
        <end position="91"/>
    </location>
</feature>
<dbReference type="PANTHER" id="PTHR20863">
    <property type="entry name" value="ACYL CARRIER PROTEIN"/>
    <property type="match status" value="1"/>
</dbReference>
<evidence type="ECO:0000256" key="2">
    <source>
        <dbReference type="ARBA" id="ARBA00010930"/>
    </source>
</evidence>
<evidence type="ECO:0000313" key="15">
    <source>
        <dbReference type="EMBL" id="VCX41446.1"/>
    </source>
</evidence>
<evidence type="ECO:0000256" key="10">
    <source>
        <dbReference type="ARBA" id="ARBA00023098"/>
    </source>
</evidence>
<dbReference type="Gene3D" id="1.10.1200.10">
    <property type="entry name" value="ACP-like"/>
    <property type="match status" value="1"/>
</dbReference>
<keyword evidence="8" id="KW-0809">Transit peptide</keyword>
<name>A0A9X9MBJ1_GULGU</name>
<evidence type="ECO:0000256" key="9">
    <source>
        <dbReference type="ARBA" id="ARBA00022982"/>
    </source>
</evidence>
<dbReference type="Proteomes" id="UP000269945">
    <property type="component" value="Unassembled WGS sequence"/>
</dbReference>
<dbReference type="InterPro" id="IPR009081">
    <property type="entry name" value="PP-bd_ACP"/>
</dbReference>
<protein>
    <recommendedName>
        <fullName evidence="13">Acyl carrier protein</fullName>
    </recommendedName>
</protein>
<comment type="subcellular location">
    <subcellularLocation>
        <location evidence="1">Mitochondrion</location>
    </subcellularLocation>
</comment>
<keyword evidence="9" id="KW-0249">Electron transport</keyword>
<keyword evidence="12 13" id="KW-0275">Fatty acid biosynthesis</keyword>
<keyword evidence="11" id="KW-0496">Mitochondrion</keyword>
<evidence type="ECO:0000256" key="12">
    <source>
        <dbReference type="ARBA" id="ARBA00023160"/>
    </source>
</evidence>
<evidence type="ECO:0000256" key="5">
    <source>
        <dbReference type="ARBA" id="ARBA00022516"/>
    </source>
</evidence>
<comment type="caution">
    <text evidence="15">The sequence shown here is derived from an EMBL/GenBank/DDBJ whole genome shotgun (WGS) entry which is preliminary data.</text>
</comment>
<proteinExistence type="inferred from homology"/>
<evidence type="ECO:0000256" key="3">
    <source>
        <dbReference type="ARBA" id="ARBA00022448"/>
    </source>
</evidence>
<evidence type="ECO:0000256" key="6">
    <source>
        <dbReference type="ARBA" id="ARBA00022553"/>
    </source>
</evidence>
<evidence type="ECO:0000259" key="14">
    <source>
        <dbReference type="PROSITE" id="PS50075"/>
    </source>
</evidence>
<dbReference type="SUPFAM" id="SSF47336">
    <property type="entry name" value="ACP-like"/>
    <property type="match status" value="1"/>
</dbReference>
<sequence>MGIPQPASLLTHFPVTHLCHRFSDAPSLMLEGSTDRVLYSLRLCDKVDPEKLSVNSHFAKDQGLGSLDQVEIIMAVEEEFGLRSLIQMGRS</sequence>
<dbReference type="AlphaFoldDB" id="A0A9X9MBJ1"/>
<organism evidence="15 16">
    <name type="scientific">Gulo gulo</name>
    <name type="common">Wolverine</name>
    <name type="synonym">Gluton</name>
    <dbReference type="NCBI Taxonomy" id="48420"/>
    <lineage>
        <taxon>Eukaryota</taxon>
        <taxon>Metazoa</taxon>
        <taxon>Chordata</taxon>
        <taxon>Craniata</taxon>
        <taxon>Vertebrata</taxon>
        <taxon>Euteleostomi</taxon>
        <taxon>Mammalia</taxon>
        <taxon>Eutheria</taxon>
        <taxon>Laurasiatheria</taxon>
        <taxon>Carnivora</taxon>
        <taxon>Caniformia</taxon>
        <taxon>Musteloidea</taxon>
        <taxon>Mustelidae</taxon>
        <taxon>Guloninae</taxon>
        <taxon>Gulo</taxon>
    </lineage>
</organism>
<comment type="similarity">
    <text evidence="2">Belongs to the acyl carrier protein (ACP) family.</text>
</comment>
<keyword evidence="10" id="KW-0443">Lipid metabolism</keyword>
<evidence type="ECO:0000256" key="8">
    <source>
        <dbReference type="ARBA" id="ARBA00022946"/>
    </source>
</evidence>
<dbReference type="PANTHER" id="PTHR20863:SF28">
    <property type="entry name" value="ACYL CARRIER PROTEIN, MITOCHONDRIAL"/>
    <property type="match status" value="1"/>
</dbReference>
<dbReference type="InterPro" id="IPR036736">
    <property type="entry name" value="ACP-like_sf"/>
</dbReference>
<dbReference type="GO" id="GO:0000035">
    <property type="term" value="F:acyl binding"/>
    <property type="evidence" value="ECO:0007669"/>
    <property type="project" value="TreeGrafter"/>
</dbReference>
<keyword evidence="16" id="KW-1185">Reference proteome</keyword>
<dbReference type="GO" id="GO:0000036">
    <property type="term" value="F:acyl carrier activity"/>
    <property type="evidence" value="ECO:0007669"/>
    <property type="project" value="TreeGrafter"/>
</dbReference>
<evidence type="ECO:0000256" key="1">
    <source>
        <dbReference type="ARBA" id="ARBA00004173"/>
    </source>
</evidence>
<keyword evidence="7" id="KW-0276">Fatty acid metabolism</keyword>